<dbReference type="Gene3D" id="3.10.200.10">
    <property type="entry name" value="Alpha carbonic anhydrase"/>
    <property type="match status" value="1"/>
</dbReference>
<evidence type="ECO:0000256" key="4">
    <source>
        <dbReference type="ARBA" id="ARBA00012925"/>
    </source>
</evidence>
<comment type="cofactor">
    <cofactor evidence="1 12">
        <name>Zn(2+)</name>
        <dbReference type="ChEBI" id="CHEBI:29105"/>
    </cofactor>
</comment>
<keyword evidence="9" id="KW-0325">Glycoprotein</keyword>
<evidence type="ECO:0000256" key="1">
    <source>
        <dbReference type="ARBA" id="ARBA00001947"/>
    </source>
</evidence>
<dbReference type="KEGG" id="vco:VC0395_0957"/>
<dbReference type="InterPro" id="IPR023561">
    <property type="entry name" value="Carbonic_anhydrase_a-class"/>
</dbReference>
<dbReference type="EC" id="4.2.1.1" evidence="4 12"/>
<evidence type="ECO:0000313" key="14">
    <source>
        <dbReference type="EMBL" id="ABQ18965.1"/>
    </source>
</evidence>
<evidence type="ECO:0000256" key="8">
    <source>
        <dbReference type="ARBA" id="ARBA00022833"/>
    </source>
</evidence>
<dbReference type="PANTHER" id="PTHR18952:SF265">
    <property type="entry name" value="CARBONIC ANHYDRASE"/>
    <property type="match status" value="1"/>
</dbReference>
<dbReference type="AlphaFoldDB" id="A0A0H3ADW0"/>
<evidence type="ECO:0000256" key="9">
    <source>
        <dbReference type="ARBA" id="ARBA00023180"/>
    </source>
</evidence>
<dbReference type="InterPro" id="IPR036398">
    <property type="entry name" value="CA_dom_sf"/>
</dbReference>
<dbReference type="PANTHER" id="PTHR18952">
    <property type="entry name" value="CARBONIC ANHYDRASE"/>
    <property type="match status" value="1"/>
</dbReference>
<dbReference type="CDD" id="cd03124">
    <property type="entry name" value="alpha_CA_prokaryotic_like"/>
    <property type="match status" value="1"/>
</dbReference>
<accession>A0A0H3ADW0</accession>
<dbReference type="Proteomes" id="UP000000249">
    <property type="component" value="Chromosome 2"/>
</dbReference>
<evidence type="ECO:0000256" key="7">
    <source>
        <dbReference type="ARBA" id="ARBA00022729"/>
    </source>
</evidence>
<evidence type="ECO:0000256" key="11">
    <source>
        <dbReference type="ARBA" id="ARBA00048348"/>
    </source>
</evidence>
<dbReference type="PATRIC" id="fig|345073.21.peg.3070"/>
<comment type="similarity">
    <text evidence="3 12">Belongs to the alpha-carbonic anhydrase family.</text>
</comment>
<dbReference type="InterPro" id="IPR041891">
    <property type="entry name" value="Alpha_CA_prokaryot-like"/>
</dbReference>
<feature type="signal peptide" evidence="12">
    <location>
        <begin position="1"/>
        <end position="20"/>
    </location>
</feature>
<reference evidence="14 15" key="1">
    <citation type="submission" date="2007-03" db="EMBL/GenBank/DDBJ databases">
        <authorList>
            <person name="Heidelberg J."/>
        </authorList>
    </citation>
    <scope>NUCLEOTIDE SEQUENCE [LARGE SCALE GENOMIC DNA]</scope>
    <source>
        <strain evidence="15">ATCC 39541 / Classical Ogawa 395 / O395</strain>
    </source>
</reference>
<comment type="catalytic activity">
    <reaction evidence="11 12">
        <text>hydrogencarbonate + H(+) = CO2 + H2O</text>
        <dbReference type="Rhea" id="RHEA:10748"/>
        <dbReference type="ChEBI" id="CHEBI:15377"/>
        <dbReference type="ChEBI" id="CHEBI:15378"/>
        <dbReference type="ChEBI" id="CHEBI:16526"/>
        <dbReference type="ChEBI" id="CHEBI:17544"/>
        <dbReference type="EC" id="4.2.1.1"/>
    </reaction>
</comment>
<dbReference type="Pfam" id="PF00194">
    <property type="entry name" value="Carb_anhydrase"/>
    <property type="match status" value="1"/>
</dbReference>
<dbReference type="EMBL" id="CP000626">
    <property type="protein sequence ID" value="ABQ18965.1"/>
    <property type="molecule type" value="Genomic_DNA"/>
</dbReference>
<dbReference type="SUPFAM" id="SSF51069">
    <property type="entry name" value="Carbonic anhydrase"/>
    <property type="match status" value="1"/>
</dbReference>
<dbReference type="SMART" id="SM01057">
    <property type="entry name" value="Carb_anhydrase"/>
    <property type="match status" value="1"/>
</dbReference>
<name>A0A0H3ADW0_VIBC3</name>
<dbReference type="KEGG" id="vcr:VC395_A0311"/>
<evidence type="ECO:0000313" key="15">
    <source>
        <dbReference type="Proteomes" id="UP000000249"/>
    </source>
</evidence>
<dbReference type="GO" id="GO:0004089">
    <property type="term" value="F:carbonate dehydratase activity"/>
    <property type="evidence" value="ECO:0007669"/>
    <property type="project" value="UniProtKB-UniRule"/>
</dbReference>
<evidence type="ECO:0000256" key="6">
    <source>
        <dbReference type="ARBA" id="ARBA00022723"/>
    </source>
</evidence>
<dbReference type="eggNOG" id="COG3338">
    <property type="taxonomic scope" value="Bacteria"/>
</dbReference>
<evidence type="ECO:0000256" key="3">
    <source>
        <dbReference type="ARBA" id="ARBA00010718"/>
    </source>
</evidence>
<dbReference type="PROSITE" id="PS51144">
    <property type="entry name" value="ALPHA_CA_2"/>
    <property type="match status" value="1"/>
</dbReference>
<comment type="function">
    <text evidence="2 12">Reversible hydration of carbon dioxide.</text>
</comment>
<evidence type="ECO:0000256" key="2">
    <source>
        <dbReference type="ARBA" id="ARBA00002904"/>
    </source>
</evidence>
<keyword evidence="7 12" id="KW-0732">Signal</keyword>
<keyword evidence="8 12" id="KW-0862">Zinc</keyword>
<feature type="chain" id="PRO_5025750521" description="Carbonic anhydrase" evidence="12">
    <location>
        <begin position="21"/>
        <end position="239"/>
    </location>
</feature>
<dbReference type="FunFam" id="3.10.200.10:FF:000007">
    <property type="entry name" value="Alpha carbonic anhydrase 3"/>
    <property type="match status" value="1"/>
</dbReference>
<keyword evidence="10 12" id="KW-0456">Lyase</keyword>
<sequence>MKKTTWVLAMVASMSFGVQASEWGYEGEHAPEHWGKVAPLCAEGKNQSPIDVAQSVEADLQPFTLNYQGQVVGLLNNGHTLQAIVRGNNPLQIDGKTFQLKQFHFHTPSENLLKGKQFPLEAHFVHADEQGNLAVVAVMYQVGSENPLLKVLTADMPTKGNSTQLTQGIPLADWIPESKHYYRFNGSLTTPPCSEGVRWIVLKEPAHLSNQQEQQLSAVMGHNNRPVQPHNARLVLQAD</sequence>
<dbReference type="PROSITE" id="PS00162">
    <property type="entry name" value="ALPHA_CA_1"/>
    <property type="match status" value="1"/>
</dbReference>
<organism evidence="14 15">
    <name type="scientific">Vibrio cholerae serotype O1 (strain ATCC 39541 / Classical Ogawa 395 / O395)</name>
    <dbReference type="NCBI Taxonomy" id="345073"/>
    <lineage>
        <taxon>Bacteria</taxon>
        <taxon>Pseudomonadati</taxon>
        <taxon>Pseudomonadota</taxon>
        <taxon>Gammaproteobacteria</taxon>
        <taxon>Vibrionales</taxon>
        <taxon>Vibrionaceae</taxon>
        <taxon>Vibrio</taxon>
    </lineage>
</organism>
<evidence type="ECO:0000256" key="10">
    <source>
        <dbReference type="ARBA" id="ARBA00023239"/>
    </source>
</evidence>
<evidence type="ECO:0000259" key="13">
    <source>
        <dbReference type="PROSITE" id="PS51144"/>
    </source>
</evidence>
<dbReference type="RefSeq" id="WP_000754256.1">
    <property type="nucleotide sequence ID" value="NC_009456.1"/>
</dbReference>
<feature type="domain" description="Alpha-carbonic anhydrase" evidence="13">
    <location>
        <begin position="21"/>
        <end position="239"/>
    </location>
</feature>
<dbReference type="OrthoDB" id="5327615at2"/>
<evidence type="ECO:0000256" key="12">
    <source>
        <dbReference type="RuleBase" id="RU367011"/>
    </source>
</evidence>
<dbReference type="GO" id="GO:0008270">
    <property type="term" value="F:zinc ion binding"/>
    <property type="evidence" value="ECO:0007669"/>
    <property type="project" value="UniProtKB-UniRule"/>
</dbReference>
<gene>
    <name evidence="14" type="primary">cah</name>
    <name evidence="14" type="ordered locus">VC0395_0957</name>
</gene>
<protein>
    <recommendedName>
        <fullName evidence="5 12">Carbonic anhydrase</fullName>
        <ecNumber evidence="4 12">4.2.1.1</ecNumber>
    </recommendedName>
</protein>
<dbReference type="InterPro" id="IPR001148">
    <property type="entry name" value="CA_dom"/>
</dbReference>
<keyword evidence="6 12" id="KW-0479">Metal-binding</keyword>
<evidence type="ECO:0000256" key="5">
    <source>
        <dbReference type="ARBA" id="ARBA00014628"/>
    </source>
</evidence>
<proteinExistence type="inferred from homology"/>
<dbReference type="InterPro" id="IPR018338">
    <property type="entry name" value="Carbonic_anhydrase_a-class_CS"/>
</dbReference>